<organism evidence="1 2">
    <name type="scientific">Arctia plantaginis</name>
    <name type="common">Wood tiger moth</name>
    <name type="synonym">Phalaena plantaginis</name>
    <dbReference type="NCBI Taxonomy" id="874455"/>
    <lineage>
        <taxon>Eukaryota</taxon>
        <taxon>Metazoa</taxon>
        <taxon>Ecdysozoa</taxon>
        <taxon>Arthropoda</taxon>
        <taxon>Hexapoda</taxon>
        <taxon>Insecta</taxon>
        <taxon>Pterygota</taxon>
        <taxon>Neoptera</taxon>
        <taxon>Endopterygota</taxon>
        <taxon>Lepidoptera</taxon>
        <taxon>Glossata</taxon>
        <taxon>Ditrysia</taxon>
        <taxon>Noctuoidea</taxon>
        <taxon>Erebidae</taxon>
        <taxon>Arctiinae</taxon>
        <taxon>Arctia</taxon>
    </lineage>
</organism>
<sequence length="209" mass="24089">MGNKKNKRSHRKLKPWAHRKFMREKCAAMIRRKATGVTQTEQQSICTDHNTTTKFRLKTMQQTMDAKTPKPYVCDRNVDENNINLNTSRKKAAVPTRDQSNISQDSDGMIIRSSNTAPVEGLDTCLVPVKVEQIDNNPSTSSTEINETLRKRNLSEIFQYEVPTKIVKIKEENDYLTVFVDEDKEDGHHEDEIVANQYIYDITFVNPII</sequence>
<dbReference type="AlphaFoldDB" id="A0A8S0ZBM8"/>
<name>A0A8S0ZBM8_ARCPL</name>
<evidence type="ECO:0000313" key="2">
    <source>
        <dbReference type="Proteomes" id="UP000494256"/>
    </source>
</evidence>
<accession>A0A8S0ZBM8</accession>
<dbReference type="EMBL" id="CADEBD010000287">
    <property type="protein sequence ID" value="CAB3230274.1"/>
    <property type="molecule type" value="Genomic_DNA"/>
</dbReference>
<dbReference type="Proteomes" id="UP000494256">
    <property type="component" value="Unassembled WGS sequence"/>
</dbReference>
<proteinExistence type="predicted"/>
<comment type="caution">
    <text evidence="1">The sequence shown here is derived from an EMBL/GenBank/DDBJ whole genome shotgun (WGS) entry which is preliminary data.</text>
</comment>
<reference evidence="1 2" key="1">
    <citation type="submission" date="2020-04" db="EMBL/GenBank/DDBJ databases">
        <authorList>
            <person name="Wallbank WR R."/>
            <person name="Pardo Diaz C."/>
            <person name="Kozak K."/>
            <person name="Martin S."/>
            <person name="Jiggins C."/>
            <person name="Moest M."/>
            <person name="Warren A I."/>
            <person name="Byers J.R.P. K."/>
            <person name="Montejo-Kovacevich G."/>
            <person name="Yen C E."/>
        </authorList>
    </citation>
    <scope>NUCLEOTIDE SEQUENCE [LARGE SCALE GENOMIC DNA]</scope>
</reference>
<protein>
    <submittedName>
        <fullName evidence="1">Uncharacterized protein</fullName>
    </submittedName>
</protein>
<evidence type="ECO:0000313" key="1">
    <source>
        <dbReference type="EMBL" id="CAB3230274.1"/>
    </source>
</evidence>
<gene>
    <name evidence="1" type="ORF">APLA_LOCUS4508</name>
</gene>
<dbReference type="OrthoDB" id="6278781at2759"/>